<dbReference type="AlphaFoldDB" id="A0AAJ6NQH3"/>
<gene>
    <name evidence="1" type="ORF">QI031_24245</name>
</gene>
<dbReference type="CDD" id="cd00761">
    <property type="entry name" value="Glyco_tranf_GTA_type"/>
    <property type="match status" value="1"/>
</dbReference>
<dbReference type="RefSeq" id="WP_281482156.1">
    <property type="nucleotide sequence ID" value="NZ_CP124543.1"/>
</dbReference>
<evidence type="ECO:0000313" key="1">
    <source>
        <dbReference type="EMBL" id="WGV24844.1"/>
    </source>
</evidence>
<keyword evidence="1" id="KW-0328">Glycosyltransferase</keyword>
<accession>A0AAJ6NQH3</accession>
<dbReference type="EC" id="2.4.-.-" evidence="1"/>
<dbReference type="Proteomes" id="UP001223520">
    <property type="component" value="Chromosome"/>
</dbReference>
<proteinExistence type="predicted"/>
<keyword evidence="2" id="KW-1185">Reference proteome</keyword>
<dbReference type="EMBL" id="CP124543">
    <property type="protein sequence ID" value="WGV24844.1"/>
    <property type="molecule type" value="Genomic_DNA"/>
</dbReference>
<organism evidence="1 2">
    <name type="scientific">Halotia branconii CENA392</name>
    <dbReference type="NCBI Taxonomy" id="1539056"/>
    <lineage>
        <taxon>Bacteria</taxon>
        <taxon>Bacillati</taxon>
        <taxon>Cyanobacteriota</taxon>
        <taxon>Cyanophyceae</taxon>
        <taxon>Nostocales</taxon>
        <taxon>Nodulariaceae</taxon>
        <taxon>Halotia</taxon>
    </lineage>
</organism>
<dbReference type="SUPFAM" id="SSF53448">
    <property type="entry name" value="Nucleotide-diphospho-sugar transferases"/>
    <property type="match status" value="1"/>
</dbReference>
<dbReference type="GO" id="GO:0016757">
    <property type="term" value="F:glycosyltransferase activity"/>
    <property type="evidence" value="ECO:0007669"/>
    <property type="project" value="UniProtKB-KW"/>
</dbReference>
<dbReference type="KEGG" id="hbq:QI031_24245"/>
<dbReference type="InterPro" id="IPR029044">
    <property type="entry name" value="Nucleotide-diphossugar_trans"/>
</dbReference>
<name>A0AAJ6NQH3_9CYAN</name>
<protein>
    <submittedName>
        <fullName evidence="1">Glycosyltransferase family A protein</fullName>
        <ecNumber evidence="1">2.4.-.-</ecNumber>
    </submittedName>
</protein>
<evidence type="ECO:0000313" key="2">
    <source>
        <dbReference type="Proteomes" id="UP001223520"/>
    </source>
</evidence>
<reference evidence="1 2" key="1">
    <citation type="journal article" date="2023" name="Limnol Oceanogr Lett">
        <title>Environmental adaptations by the intertidal Antarctic cyanobacterium Halotia branconii CENA392 as revealed using long-read genome sequencing.</title>
        <authorList>
            <person name="Dextro R.B."/>
            <person name="Delbaje E."/>
            <person name="Freitas P.N.N."/>
            <person name="Geraldes V."/>
            <person name="Pinto E."/>
            <person name="Long P.F."/>
            <person name="Fiore M.F."/>
        </authorList>
    </citation>
    <scope>NUCLEOTIDE SEQUENCE [LARGE SCALE GENOMIC DNA]</scope>
    <source>
        <strain evidence="1 2">CENA392</strain>
    </source>
</reference>
<sequence length="254" mass="29666">MLVFVIPLKSPQVSRSWERVTKLFERCIKSVCNQTSPNFRVVVVCHEKPKIAFTHPHITYLKVNFPPANETNPVAQGNTDKGRKILKGLIYAERFYPTHTMAVDADDCVSKKLAEFVNRNSNSNGWFINRGYKYQEGSQYIYLKRSNFYKMCGTSNILRYDLNNIPEQAEYNRGYGYYKYYIDHEQVRNILKSNFNAIKPLPFAGAVYVLETGEHLFYDSKRLKFNIFNRRLLRKSIINEFGLYNLSSSVLTTF</sequence>
<keyword evidence="1" id="KW-0808">Transferase</keyword>